<accession>A0A1G4WX25</accession>
<protein>
    <submittedName>
        <fullName evidence="2">TnsA endonuclease N terminal</fullName>
    </submittedName>
</protein>
<dbReference type="RefSeq" id="WP_170847463.1">
    <property type="nucleotide sequence ID" value="NZ_FMUB01000013.1"/>
</dbReference>
<dbReference type="Proteomes" id="UP000199707">
    <property type="component" value="Unassembled WGS sequence"/>
</dbReference>
<dbReference type="STRING" id="1502745.SAMN02799620_05350"/>
<gene>
    <name evidence="2" type="ORF">SAMN02799620_05350</name>
</gene>
<reference evidence="3" key="1">
    <citation type="submission" date="2016-10" db="EMBL/GenBank/DDBJ databases">
        <authorList>
            <person name="Varghese N."/>
            <person name="Submissions S."/>
        </authorList>
    </citation>
    <scope>NUCLEOTIDE SEQUENCE [LARGE SCALE GENOMIC DNA]</scope>
    <source>
        <strain evidence="3">UNC267MFSha1.1M11</strain>
    </source>
</reference>
<dbReference type="EMBL" id="FMUB01000013">
    <property type="protein sequence ID" value="SCX31457.1"/>
    <property type="molecule type" value="Genomic_DNA"/>
</dbReference>
<dbReference type="Pfam" id="PF08722">
    <property type="entry name" value="Tn7_TnsA-like_N"/>
    <property type="match status" value="1"/>
</dbReference>
<feature type="domain" description="TnsA endonuclease N-terminal" evidence="1">
    <location>
        <begin position="90"/>
        <end position="157"/>
    </location>
</feature>
<dbReference type="AlphaFoldDB" id="A0A1G4WX25"/>
<dbReference type="NCBIfam" id="NF033179">
    <property type="entry name" value="TnsA_like_Actin"/>
    <property type="match status" value="1"/>
</dbReference>
<evidence type="ECO:0000259" key="1">
    <source>
        <dbReference type="Pfam" id="PF08722"/>
    </source>
</evidence>
<evidence type="ECO:0000313" key="3">
    <source>
        <dbReference type="Proteomes" id="UP000199707"/>
    </source>
</evidence>
<evidence type="ECO:0000313" key="2">
    <source>
        <dbReference type="EMBL" id="SCX31457.1"/>
    </source>
</evidence>
<keyword evidence="2" id="KW-0255">Endonuclease</keyword>
<dbReference type="GO" id="GO:0004519">
    <property type="term" value="F:endonuclease activity"/>
    <property type="evidence" value="ECO:0007669"/>
    <property type="project" value="UniProtKB-KW"/>
</dbReference>
<sequence length="157" mass="18039">MTTVTRTRLAAGHPDETMLSLRTDAGDIVRTPLSKAEAAMLDDVAPWRTFRMYYGQPHYSGTYWSATEHAHVIYESRLELCRLLLDDHAPEVKHVVAQPFLMQTVVCGKHRRHVPDYFLDTDDGPVVVEVKPRRRLDDPKVVETFAWVRHAVESKGW</sequence>
<name>A0A1G4WX25_9MYCO</name>
<organism evidence="2 3">
    <name type="scientific">Mycolicibacterium fluoranthenivorans</name>
    <dbReference type="NCBI Taxonomy" id="258505"/>
    <lineage>
        <taxon>Bacteria</taxon>
        <taxon>Bacillati</taxon>
        <taxon>Actinomycetota</taxon>
        <taxon>Actinomycetes</taxon>
        <taxon>Mycobacteriales</taxon>
        <taxon>Mycobacteriaceae</taxon>
        <taxon>Mycolicibacterium</taxon>
    </lineage>
</organism>
<keyword evidence="2" id="KW-0378">Hydrolase</keyword>
<dbReference type="InterPro" id="IPR014833">
    <property type="entry name" value="TnsA_N"/>
</dbReference>
<keyword evidence="2" id="KW-0540">Nuclease</keyword>
<proteinExistence type="predicted"/>
<dbReference type="InterPro" id="IPR048000">
    <property type="entry name" value="TnsA-like"/>
</dbReference>